<evidence type="ECO:0000256" key="7">
    <source>
        <dbReference type="ARBA" id="ARBA00023136"/>
    </source>
</evidence>
<dbReference type="Pfam" id="PF04647">
    <property type="entry name" value="AgrB"/>
    <property type="match status" value="1"/>
</dbReference>
<evidence type="ECO:0000256" key="5">
    <source>
        <dbReference type="ARBA" id="ARBA00022801"/>
    </source>
</evidence>
<reference evidence="9" key="2">
    <citation type="submission" date="2020-02" db="EMBL/GenBank/DDBJ databases">
        <authorList>
            <person name="Littmann E."/>
            <person name="Sorbara M."/>
        </authorList>
    </citation>
    <scope>NUCLEOTIDE SEQUENCE</scope>
    <source>
        <strain evidence="9">MSK.15.32</strain>
    </source>
</reference>
<feature type="transmembrane region" description="Helical" evidence="8">
    <location>
        <begin position="163"/>
        <end position="187"/>
    </location>
</feature>
<dbReference type="GO" id="GO:0006508">
    <property type="term" value="P:proteolysis"/>
    <property type="evidence" value="ECO:0007669"/>
    <property type="project" value="UniProtKB-KW"/>
</dbReference>
<dbReference type="RefSeq" id="WP_173878071.1">
    <property type="nucleotide sequence ID" value="NZ_JAAIMR010000035.1"/>
</dbReference>
<keyword evidence="7 8" id="KW-0472">Membrane</keyword>
<dbReference type="GO" id="GO:0016020">
    <property type="term" value="C:membrane"/>
    <property type="evidence" value="ECO:0007669"/>
    <property type="project" value="InterPro"/>
</dbReference>
<feature type="transmembrane region" description="Helical" evidence="8">
    <location>
        <begin position="137"/>
        <end position="157"/>
    </location>
</feature>
<evidence type="ECO:0000256" key="6">
    <source>
        <dbReference type="ARBA" id="ARBA00022989"/>
    </source>
</evidence>
<feature type="transmembrane region" description="Helical" evidence="8">
    <location>
        <begin position="82"/>
        <end position="100"/>
    </location>
</feature>
<dbReference type="Proteomes" id="UP001296580">
    <property type="component" value="Unassembled WGS sequence"/>
</dbReference>
<dbReference type="GO" id="GO:0009372">
    <property type="term" value="P:quorum sensing"/>
    <property type="evidence" value="ECO:0007669"/>
    <property type="project" value="UniProtKB-KW"/>
</dbReference>
<keyword evidence="5" id="KW-0378">Hydrolase</keyword>
<evidence type="ECO:0000256" key="4">
    <source>
        <dbReference type="ARBA" id="ARBA00022692"/>
    </source>
</evidence>
<organism evidence="9 10">
    <name type="scientific">Mediterraneibacter gnavus</name>
    <name type="common">Ruminococcus gnavus</name>
    <dbReference type="NCBI Taxonomy" id="33038"/>
    <lineage>
        <taxon>Bacteria</taxon>
        <taxon>Bacillati</taxon>
        <taxon>Bacillota</taxon>
        <taxon>Clostridia</taxon>
        <taxon>Lachnospirales</taxon>
        <taxon>Lachnospiraceae</taxon>
        <taxon>Mediterraneibacter</taxon>
    </lineage>
</organism>
<protein>
    <submittedName>
        <fullName evidence="9">Accessory gene regulator B family protein</fullName>
    </submittedName>
</protein>
<keyword evidence="6 8" id="KW-1133">Transmembrane helix</keyword>
<evidence type="ECO:0000256" key="1">
    <source>
        <dbReference type="ARBA" id="ARBA00022475"/>
    </source>
</evidence>
<keyword evidence="3" id="KW-0645">Protease</keyword>
<reference evidence="9" key="1">
    <citation type="journal article" date="2020" name="Cell Host Microbe">
        <title>Functional and Genomic Variation between Human-Derived Isolates of Lachnospiraceae Reveals Inter- and Intra-Species Diversity.</title>
        <authorList>
            <person name="Sorbara M.T."/>
            <person name="Littmann E.R."/>
            <person name="Fontana E."/>
            <person name="Moody T.U."/>
            <person name="Kohout C.E."/>
            <person name="Gjonbalaj M."/>
            <person name="Eaton V."/>
            <person name="Seok R."/>
            <person name="Leiner I.M."/>
            <person name="Pamer E.G."/>
        </authorList>
    </citation>
    <scope>NUCLEOTIDE SEQUENCE</scope>
    <source>
        <strain evidence="9">MSK.15.32</strain>
    </source>
</reference>
<dbReference type="AlphaFoldDB" id="A0AAJ3KMW7"/>
<name>A0AAJ3KMW7_MEDGN</name>
<evidence type="ECO:0000256" key="3">
    <source>
        <dbReference type="ARBA" id="ARBA00022670"/>
    </source>
</evidence>
<keyword evidence="1" id="KW-1003">Cell membrane</keyword>
<evidence type="ECO:0000313" key="10">
    <source>
        <dbReference type="Proteomes" id="UP001296580"/>
    </source>
</evidence>
<evidence type="ECO:0000256" key="2">
    <source>
        <dbReference type="ARBA" id="ARBA00022654"/>
    </source>
</evidence>
<dbReference type="EMBL" id="JAAIRV010000036">
    <property type="protein sequence ID" value="NSI59583.1"/>
    <property type="molecule type" value="Genomic_DNA"/>
</dbReference>
<comment type="caution">
    <text evidence="9">The sequence shown here is derived from an EMBL/GenBank/DDBJ whole genome shotgun (WGS) entry which is preliminary data.</text>
</comment>
<keyword evidence="2" id="KW-0673">Quorum sensing</keyword>
<dbReference type="GO" id="GO:0008233">
    <property type="term" value="F:peptidase activity"/>
    <property type="evidence" value="ECO:0007669"/>
    <property type="project" value="UniProtKB-KW"/>
</dbReference>
<dbReference type="InterPro" id="IPR006741">
    <property type="entry name" value="AgrB"/>
</dbReference>
<evidence type="ECO:0000313" key="9">
    <source>
        <dbReference type="EMBL" id="NSI59583.1"/>
    </source>
</evidence>
<evidence type="ECO:0000256" key="8">
    <source>
        <dbReference type="SAM" id="Phobius"/>
    </source>
</evidence>
<gene>
    <name evidence="9" type="ORF">G4993_14470</name>
</gene>
<accession>A0AAJ3KMW7</accession>
<feature type="transmembrane region" description="Helical" evidence="8">
    <location>
        <begin position="38"/>
        <end position="62"/>
    </location>
</feature>
<feature type="transmembrane region" description="Helical" evidence="8">
    <location>
        <begin position="106"/>
        <end position="125"/>
    </location>
</feature>
<keyword evidence="4 8" id="KW-0812">Transmembrane</keyword>
<sequence>MKNSISMFLVRMLIETNTISEEEKCLYMYGIEQGITYIINWSITIMVGIFFGNLIPTLGFMVMYIPLRSFAGGFHAITKRRCFYYSNILILCCEIIFYFWKYIPASIFGIAFLLGNLIIAFLSPIQSPNKPLVEEEIIQYKSTILKIMIIGWIFIASFAGLKWYLLVVGVVLAFIAEAVLLCIAKIVKN</sequence>
<proteinExistence type="predicted"/>